<protein>
    <submittedName>
        <fullName evidence="1">Uncharacterized protein</fullName>
    </submittedName>
</protein>
<proteinExistence type="predicted"/>
<keyword evidence="2" id="KW-1185">Reference proteome</keyword>
<dbReference type="EnsemblPlants" id="AVESA.00010b.r2.4AG0585720.1">
    <property type="protein sequence ID" value="AVESA.00010b.r2.4AG0585720.1.CDS.1"/>
    <property type="gene ID" value="AVESA.00010b.r2.4AG0585720"/>
</dbReference>
<reference evidence="1" key="2">
    <citation type="submission" date="2025-09" db="UniProtKB">
        <authorList>
            <consortium name="EnsemblPlants"/>
        </authorList>
    </citation>
    <scope>IDENTIFICATION</scope>
</reference>
<name>A0ACD5W5I2_AVESA</name>
<accession>A0ACD5W5I2</accession>
<reference evidence="1" key="1">
    <citation type="submission" date="2021-05" db="EMBL/GenBank/DDBJ databases">
        <authorList>
            <person name="Scholz U."/>
            <person name="Mascher M."/>
            <person name="Fiebig A."/>
        </authorList>
    </citation>
    <scope>NUCLEOTIDE SEQUENCE [LARGE SCALE GENOMIC DNA]</scope>
</reference>
<organism evidence="1 2">
    <name type="scientific">Avena sativa</name>
    <name type="common">Oat</name>
    <dbReference type="NCBI Taxonomy" id="4498"/>
    <lineage>
        <taxon>Eukaryota</taxon>
        <taxon>Viridiplantae</taxon>
        <taxon>Streptophyta</taxon>
        <taxon>Embryophyta</taxon>
        <taxon>Tracheophyta</taxon>
        <taxon>Spermatophyta</taxon>
        <taxon>Magnoliopsida</taxon>
        <taxon>Liliopsida</taxon>
        <taxon>Poales</taxon>
        <taxon>Poaceae</taxon>
        <taxon>BOP clade</taxon>
        <taxon>Pooideae</taxon>
        <taxon>Poodae</taxon>
        <taxon>Poeae</taxon>
        <taxon>Poeae Chloroplast Group 1 (Aveneae type)</taxon>
        <taxon>Aveninae</taxon>
        <taxon>Avena</taxon>
    </lineage>
</organism>
<dbReference type="Proteomes" id="UP001732700">
    <property type="component" value="Chromosome 4A"/>
</dbReference>
<sequence length="450" mass="49290">MAMAYIRVLAISILLLLASINLPKVTAAAVSEEAPGSGSYQFELIHVDANGNFSREQLIRRALNKARMRGAMLSAAEHKEGDGDRDRDDTNSGAVSGSFSVPVQYSPYTYIMELKMGSTTMRAVADTGSDIIWTNQHMDCIGNPSFTPTNESCAKACLDEKKQCITCMINQTYGGGKKMKGFLGTETLALPTGNGAATKDVALVCAIEWSPEMLPEDGQGVVGLGRGPMSLVKQLRVTQFSYCLRDPLDAALRSPLWFGGNAQSAAGGKDGWRTTALVEISTERSQLPVWAENDYYVQLDEICINDECSGPFKQEDFKLKSSHGDGDKGLMLVDSGCTYTHLDTKIFDALKSVLYRALGVTVVEKDGMNCFKAPRSGGKPDLVLKFPKADMSVPWASYVEEGEQDFCLYILEGRWSILGNFQQHNVSMLYDLDKKELSFKRVEECSSLTK</sequence>
<evidence type="ECO:0000313" key="2">
    <source>
        <dbReference type="Proteomes" id="UP001732700"/>
    </source>
</evidence>
<evidence type="ECO:0000313" key="1">
    <source>
        <dbReference type="EnsemblPlants" id="AVESA.00010b.r2.4AG0585720.1.CDS.1"/>
    </source>
</evidence>